<organism evidence="1 2">
    <name type="scientific">Desulfocucumis palustris</name>
    <dbReference type="NCBI Taxonomy" id="1898651"/>
    <lineage>
        <taxon>Bacteria</taxon>
        <taxon>Bacillati</taxon>
        <taxon>Bacillota</taxon>
        <taxon>Clostridia</taxon>
        <taxon>Eubacteriales</taxon>
        <taxon>Desulfocucumaceae</taxon>
        <taxon>Desulfocucumis</taxon>
    </lineage>
</organism>
<comment type="caution">
    <text evidence="1">The sequence shown here is derived from an EMBL/GenBank/DDBJ whole genome shotgun (WGS) entry which is preliminary data.</text>
</comment>
<dbReference type="EMBL" id="BFAV01000002">
    <property type="protein sequence ID" value="GBF31825.1"/>
    <property type="molecule type" value="Genomic_DNA"/>
</dbReference>
<gene>
    <name evidence="1" type="ORF">DCCM_0009</name>
</gene>
<dbReference type="AlphaFoldDB" id="A0A2L2X6Q5"/>
<dbReference type="Gene3D" id="3.40.50.10490">
    <property type="entry name" value="Glucose-6-phosphate isomerase like protein, domain 1"/>
    <property type="match status" value="1"/>
</dbReference>
<dbReference type="GO" id="GO:1901135">
    <property type="term" value="P:carbohydrate derivative metabolic process"/>
    <property type="evidence" value="ECO:0007669"/>
    <property type="project" value="InterPro"/>
</dbReference>
<keyword evidence="2" id="KW-1185">Reference proteome</keyword>
<evidence type="ECO:0000313" key="2">
    <source>
        <dbReference type="Proteomes" id="UP000239549"/>
    </source>
</evidence>
<keyword evidence="1" id="KW-0032">Aminotransferase</keyword>
<dbReference type="GO" id="GO:0097367">
    <property type="term" value="F:carbohydrate derivative binding"/>
    <property type="evidence" value="ECO:0007669"/>
    <property type="project" value="InterPro"/>
</dbReference>
<dbReference type="InterPro" id="IPR046348">
    <property type="entry name" value="SIS_dom_sf"/>
</dbReference>
<dbReference type="GO" id="GO:0008483">
    <property type="term" value="F:transaminase activity"/>
    <property type="evidence" value="ECO:0007669"/>
    <property type="project" value="UniProtKB-KW"/>
</dbReference>
<accession>A0A2L2X6Q5</accession>
<sequence length="90" mass="10338">MSEENKAEKGGFDHFMLKEIHEQPSALKDTLSGRINHEGTGVVLNEINMTPEEIRIYRKYTLPPAAPPATPDWWANTSLKNWPGYRWSLK</sequence>
<name>A0A2L2X6Q5_9FIRM</name>
<evidence type="ECO:0000313" key="1">
    <source>
        <dbReference type="EMBL" id="GBF31825.1"/>
    </source>
</evidence>
<keyword evidence="1" id="KW-0808">Transferase</keyword>
<dbReference type="SUPFAM" id="SSF53697">
    <property type="entry name" value="SIS domain"/>
    <property type="match status" value="1"/>
</dbReference>
<dbReference type="Proteomes" id="UP000239549">
    <property type="component" value="Unassembled WGS sequence"/>
</dbReference>
<protein>
    <submittedName>
        <fullName evidence="1">Glucosamine--fructose-6-phosphate aminotransferase</fullName>
    </submittedName>
</protein>
<proteinExistence type="predicted"/>
<reference evidence="2" key="1">
    <citation type="submission" date="2018-02" db="EMBL/GenBank/DDBJ databases">
        <title>Genome sequence of Desulfocucumis palustris strain NAW-5.</title>
        <authorList>
            <person name="Watanabe M."/>
            <person name="Kojima H."/>
            <person name="Fukui M."/>
        </authorList>
    </citation>
    <scope>NUCLEOTIDE SEQUENCE [LARGE SCALE GENOMIC DNA]</scope>
    <source>
        <strain evidence="2">NAW-5</strain>
    </source>
</reference>